<dbReference type="InterPro" id="IPR000048">
    <property type="entry name" value="IQ_motif_EF-hand-BS"/>
</dbReference>
<dbReference type="InterPro" id="IPR027417">
    <property type="entry name" value="P-loop_NTPase"/>
</dbReference>
<proteinExistence type="predicted"/>
<dbReference type="InParanoid" id="A0A0G4GRY1"/>
<reference evidence="3 4" key="1">
    <citation type="submission" date="2014-11" db="EMBL/GenBank/DDBJ databases">
        <authorList>
            <person name="Zhu J."/>
            <person name="Qi W."/>
            <person name="Song R."/>
        </authorList>
    </citation>
    <scope>NUCLEOTIDE SEQUENCE [LARGE SCALE GENOMIC DNA]</scope>
</reference>
<feature type="compositionally biased region" description="Low complexity" evidence="2">
    <location>
        <begin position="209"/>
        <end position="218"/>
    </location>
</feature>
<feature type="region of interest" description="Disordered" evidence="2">
    <location>
        <begin position="766"/>
        <end position="841"/>
    </location>
</feature>
<feature type="compositionally biased region" description="Basic and acidic residues" evidence="2">
    <location>
        <begin position="159"/>
        <end position="170"/>
    </location>
</feature>
<evidence type="ECO:0000313" key="3">
    <source>
        <dbReference type="EMBL" id="CEM33358.1"/>
    </source>
</evidence>
<dbReference type="Gene3D" id="1.20.5.190">
    <property type="match status" value="2"/>
</dbReference>
<feature type="coiled-coil region" evidence="1">
    <location>
        <begin position="281"/>
        <end position="308"/>
    </location>
</feature>
<evidence type="ECO:0000313" key="4">
    <source>
        <dbReference type="Proteomes" id="UP000041254"/>
    </source>
</evidence>
<dbReference type="AlphaFoldDB" id="A0A0G4GRY1"/>
<dbReference type="PROSITE" id="PS50096">
    <property type="entry name" value="IQ"/>
    <property type="match status" value="4"/>
</dbReference>
<feature type="compositionally biased region" description="Gly residues" evidence="2">
    <location>
        <begin position="800"/>
        <end position="810"/>
    </location>
</feature>
<dbReference type="Proteomes" id="UP000041254">
    <property type="component" value="Unassembled WGS sequence"/>
</dbReference>
<accession>A0A0G4GRY1</accession>
<feature type="region of interest" description="Disordered" evidence="2">
    <location>
        <begin position="707"/>
        <end position="739"/>
    </location>
</feature>
<dbReference type="VEuPathDB" id="CryptoDB:Vbra_18515"/>
<protein>
    <submittedName>
        <fullName evidence="3">Uncharacterized protein</fullName>
    </submittedName>
</protein>
<name>A0A0G4GRY1_VITBC</name>
<sequence length="841" mass="95724">MQMIYDDKFECDDIWESEDDIMMDIDMQMRQEVDDSAPPEADTSTAALLDALSEAMDEFSSIMETNRDADIAQVTETRRKIDHLLDPDTSTAPICPPEVLTALTALPERSVDSMVRDMEAFVTIGRDEDDIADCREAADTLRQYRERLKTIDAQKAAAIEDSRGRKEGARMRPASAIIARTQPPNRETPEEKPQTAANSPDIEHKAAEPKAAQAQEAPADPPLSTEGSDMKDALPLSDDIRRDTAEEVPNVAATCYVEPAAGEDFQADCMAEAERERREAETAFRARVAAIEAEKQRIEEEWRRLREETAMCYEERGQLAFVAWERQQQRASRRSMEREDAMSWLMRAEERSRQRECTAMAAQEIYSEALRQQRRAEEEKRHRRMGLATRIQSLWRGWRHGRQELKKRKHELAIEKARAAEEERLKRERENSAAVAIQAAVRRCLARHEVSRRRRDMARRRGIAATVIQSVWRAQKARRLVDELRRRKAWRDRQVATQINRTQHRYLRTTFARWRHICREKAAAVEIQRHWRGYAVRSDAAMRIAWAYIHYWREKEGRREAAESAAGCVQRCWRGWRTRSALRRRGVALPCDRKRRLAAVKIQAAHRGHQLRHRLTAALDLAGSIDLDPSFFSLIDVNPFIHPPHEFLREPFSLEVPAHAHEILGDGYPSRPSPKALLEAVANVTRAMMTEAGGAGGHEGEAITAWATPPDTAASDKRSRHRASPEPSSSSHSPVSQRLSAKSVRVAAVQQEWGFQNATTAKACVAAGQRQRSSNHQQRHVKPLQRQFVRSRGVKRGDGHGSGSGSGGGRPPNAQDVIRAWKRQQASRSDEAENMELESIR</sequence>
<gene>
    <name evidence="3" type="ORF">Vbra_18515</name>
</gene>
<dbReference type="OMA" id="CHAHCEP"/>
<feature type="compositionally biased region" description="Low complexity" evidence="2">
    <location>
        <begin position="725"/>
        <end position="739"/>
    </location>
</feature>
<feature type="coiled-coil region" evidence="1">
    <location>
        <begin position="359"/>
        <end position="422"/>
    </location>
</feature>
<dbReference type="EMBL" id="CDMY01000781">
    <property type="protein sequence ID" value="CEM33358.1"/>
    <property type="molecule type" value="Genomic_DNA"/>
</dbReference>
<keyword evidence="4" id="KW-1185">Reference proteome</keyword>
<dbReference type="Pfam" id="PF00612">
    <property type="entry name" value="IQ"/>
    <property type="match status" value="5"/>
</dbReference>
<feature type="compositionally biased region" description="Acidic residues" evidence="2">
    <location>
        <begin position="832"/>
        <end position="841"/>
    </location>
</feature>
<evidence type="ECO:0000256" key="1">
    <source>
        <dbReference type="SAM" id="Coils"/>
    </source>
</evidence>
<organism evidence="3 4">
    <name type="scientific">Vitrella brassicaformis (strain CCMP3155)</name>
    <dbReference type="NCBI Taxonomy" id="1169540"/>
    <lineage>
        <taxon>Eukaryota</taxon>
        <taxon>Sar</taxon>
        <taxon>Alveolata</taxon>
        <taxon>Colpodellida</taxon>
        <taxon>Vitrellaceae</taxon>
        <taxon>Vitrella</taxon>
    </lineage>
</organism>
<feature type="region of interest" description="Disordered" evidence="2">
    <location>
        <begin position="159"/>
        <end position="234"/>
    </location>
</feature>
<evidence type="ECO:0000256" key="2">
    <source>
        <dbReference type="SAM" id="MobiDB-lite"/>
    </source>
</evidence>
<dbReference type="SMART" id="SM00015">
    <property type="entry name" value="IQ"/>
    <property type="match status" value="6"/>
</dbReference>
<dbReference type="CDD" id="cd23767">
    <property type="entry name" value="IQCD"/>
    <property type="match status" value="1"/>
</dbReference>
<keyword evidence="1" id="KW-0175">Coiled coil</keyword>
<dbReference type="SUPFAM" id="SSF52540">
    <property type="entry name" value="P-loop containing nucleoside triphosphate hydrolases"/>
    <property type="match status" value="1"/>
</dbReference>